<name>A0A8S5LJC9_9CAUD</name>
<evidence type="ECO:0000313" key="2">
    <source>
        <dbReference type="EMBL" id="DAD70221.1"/>
    </source>
</evidence>
<sequence length="176" mass="18949">MGIKFKRQGGGSTNYNSAKAPTSLNYGEPAVDSEGRIYVGNGQRQVVSRVKIADSCTNATSATTAVRATNASNADRAKFDLPLYHAYLSASSWSNYGSYYTQSPSCYAESGGPSMTSDMQLSPPMTQGTGVQSTDESLMETLNIINAGTTTPGYGRITVKVWEKPETDITVYYYAR</sequence>
<feature type="region of interest" description="Disordered" evidence="1">
    <location>
        <begin position="1"/>
        <end position="26"/>
    </location>
</feature>
<proteinExistence type="predicted"/>
<reference evidence="2" key="1">
    <citation type="journal article" date="2021" name="Proc. Natl. Acad. Sci. U.S.A.">
        <title>A Catalog of Tens of Thousands of Viruses from Human Metagenomes Reveals Hidden Associations with Chronic Diseases.</title>
        <authorList>
            <person name="Tisza M.J."/>
            <person name="Buck C.B."/>
        </authorList>
    </citation>
    <scope>NUCLEOTIDE SEQUENCE</scope>
    <source>
        <strain evidence="2">Ct3o911</strain>
    </source>
</reference>
<evidence type="ECO:0000256" key="1">
    <source>
        <dbReference type="SAM" id="MobiDB-lite"/>
    </source>
</evidence>
<accession>A0A8S5LJC9</accession>
<dbReference type="EMBL" id="BK015861">
    <property type="protein sequence ID" value="DAD70221.1"/>
    <property type="molecule type" value="Genomic_DNA"/>
</dbReference>
<protein>
    <submittedName>
        <fullName evidence="2">Uncharacterized protein</fullName>
    </submittedName>
</protein>
<organism evidence="2">
    <name type="scientific">Siphoviridae sp. ct3o911</name>
    <dbReference type="NCBI Taxonomy" id="2827560"/>
    <lineage>
        <taxon>Viruses</taxon>
        <taxon>Duplodnaviria</taxon>
        <taxon>Heunggongvirae</taxon>
        <taxon>Uroviricota</taxon>
        <taxon>Caudoviricetes</taxon>
    </lineage>
</organism>
<feature type="compositionally biased region" description="Polar residues" evidence="1">
    <location>
        <begin position="13"/>
        <end position="25"/>
    </location>
</feature>